<dbReference type="EMBL" id="QUMU01000017">
    <property type="protein sequence ID" value="REG23316.1"/>
    <property type="molecule type" value="Genomic_DNA"/>
</dbReference>
<dbReference type="SUPFAM" id="SSF49452">
    <property type="entry name" value="Starch-binding domain-like"/>
    <property type="match status" value="3"/>
</dbReference>
<dbReference type="Pfam" id="PF13620">
    <property type="entry name" value="CarboxypepD_reg"/>
    <property type="match status" value="3"/>
</dbReference>
<name>A0ABX9JP43_9BACT</name>
<dbReference type="InterPro" id="IPR013784">
    <property type="entry name" value="Carb-bd-like_fold"/>
</dbReference>
<gene>
    <name evidence="2" type="ORF">ATI61_117161</name>
</gene>
<dbReference type="SUPFAM" id="SSF49478">
    <property type="entry name" value="Cna protein B-type domain"/>
    <property type="match status" value="1"/>
</dbReference>
<evidence type="ECO:0000313" key="3">
    <source>
        <dbReference type="Proteomes" id="UP000256345"/>
    </source>
</evidence>
<reference evidence="2 3" key="1">
    <citation type="submission" date="2018-08" db="EMBL/GenBank/DDBJ databases">
        <title>Genomic Encyclopedia of Archaeal and Bacterial Type Strains, Phase II (KMG-II): from individual species to whole genera.</title>
        <authorList>
            <person name="Goeker M."/>
        </authorList>
    </citation>
    <scope>NUCLEOTIDE SEQUENCE [LARGE SCALE GENOMIC DNA]</scope>
    <source>
        <strain evidence="2 3">DSM 2261</strain>
    </source>
</reference>
<dbReference type="PROSITE" id="PS51257">
    <property type="entry name" value="PROKAR_LIPOPROTEIN"/>
    <property type="match status" value="1"/>
</dbReference>
<dbReference type="Proteomes" id="UP000256345">
    <property type="component" value="Unassembled WGS sequence"/>
</dbReference>
<keyword evidence="2" id="KW-0645">Protease</keyword>
<keyword evidence="2" id="KW-0378">Hydrolase</keyword>
<feature type="region of interest" description="Disordered" evidence="1">
    <location>
        <begin position="34"/>
        <end position="56"/>
    </location>
</feature>
<keyword evidence="2" id="KW-0121">Carboxypeptidase</keyword>
<dbReference type="Gene3D" id="2.60.40.1120">
    <property type="entry name" value="Carboxypeptidase-like, regulatory domain"/>
    <property type="match status" value="1"/>
</dbReference>
<organism evidence="2 3">
    <name type="scientific">Archangium gephyra</name>
    <dbReference type="NCBI Taxonomy" id="48"/>
    <lineage>
        <taxon>Bacteria</taxon>
        <taxon>Pseudomonadati</taxon>
        <taxon>Myxococcota</taxon>
        <taxon>Myxococcia</taxon>
        <taxon>Myxococcales</taxon>
        <taxon>Cystobacterineae</taxon>
        <taxon>Archangiaceae</taxon>
        <taxon>Archangium</taxon>
    </lineage>
</organism>
<dbReference type="RefSeq" id="WP_147333202.1">
    <property type="nucleotide sequence ID" value="NZ_CP011509.1"/>
</dbReference>
<keyword evidence="3" id="KW-1185">Reference proteome</keyword>
<sequence length="516" mass="52944">MNVREPGVPRLLATVMVGVLVLGAAGCAHEAGALPSSGESVSQGPAESPREPLPSGPLVLRGVVTSEGKPVGGVTVSAVPHADVPLSARACSSGVPGMTILDPGCGAMKGELVQTAEWLGLKAPMARTVTGADGWFEFTQLRASTYDLWASGPRGTAFLAAVPAGANVVGMALEKGRNIQVAVEDGSSGRPLAGARVALLPQLGGQAFLTVSDAGGLASFPPVPTGQYHVVASFPGRLADAGPVGAEGTTLHLYVPRSLSGRVLRPGGNGGAGLRVRLEGQGLQGLIQTRDGGDFHLAGLPPGSYALTVREGRELAMATVLLPEDRDVTDVRLALEPCAEVAGRVTRPTGEPIPRAEVELLLGREGTWRKMLATSSSEGRFRFECVEQGQVRLSLKARGHVSPAEPLAGELKAGDTFPADVVLPLAAPAKGRIVDPGGRGVGGVRIVLSALDGRGGGSATTAGDGSFEVDGLAPGRYAYELSPGDRFQAARGEVRLPAANLRLKLLRGPPVEERRP</sequence>
<accession>A0ABX9JP43</accession>
<proteinExistence type="predicted"/>
<protein>
    <submittedName>
        <fullName evidence="2">Carboxypeptidase family protein</fullName>
    </submittedName>
</protein>
<comment type="caution">
    <text evidence="2">The sequence shown here is derived from an EMBL/GenBank/DDBJ whole genome shotgun (WGS) entry which is preliminary data.</text>
</comment>
<evidence type="ECO:0000313" key="2">
    <source>
        <dbReference type="EMBL" id="REG23316.1"/>
    </source>
</evidence>
<dbReference type="GO" id="GO:0004180">
    <property type="term" value="F:carboxypeptidase activity"/>
    <property type="evidence" value="ECO:0007669"/>
    <property type="project" value="UniProtKB-KW"/>
</dbReference>
<evidence type="ECO:0000256" key="1">
    <source>
        <dbReference type="SAM" id="MobiDB-lite"/>
    </source>
</evidence>